<dbReference type="InterPro" id="IPR058548">
    <property type="entry name" value="MlaB-like_STAS"/>
</dbReference>
<protein>
    <submittedName>
        <fullName evidence="2">Anti-anti-sigma factor</fullName>
    </submittedName>
</protein>
<dbReference type="GO" id="GO:0043856">
    <property type="term" value="F:anti-sigma factor antagonist activity"/>
    <property type="evidence" value="ECO:0007669"/>
    <property type="project" value="TreeGrafter"/>
</dbReference>
<sequence>MTVAAIGLTLSTFPSLRSIGLSVLTSAGVVGALLGLSARIALGNAFAGIQVAFADAANPLGDVMQGAIARAPRVQVDLARVSFIDSTVLNAFVNAHGRASDRGVSLALVNPTGHVRRVLSMTGILPLLSTPDIGDY</sequence>
<proteinExistence type="predicted"/>
<dbReference type="Pfam" id="PF13466">
    <property type="entry name" value="STAS_2"/>
    <property type="match status" value="1"/>
</dbReference>
<dbReference type="Gene3D" id="3.30.750.24">
    <property type="entry name" value="STAS domain"/>
    <property type="match status" value="1"/>
</dbReference>
<dbReference type="CDD" id="cd07043">
    <property type="entry name" value="STAS_anti-anti-sigma_factors"/>
    <property type="match status" value="1"/>
</dbReference>
<gene>
    <name evidence="2" type="ORF">GA0070609_2773</name>
</gene>
<dbReference type="InterPro" id="IPR002645">
    <property type="entry name" value="STAS_dom"/>
</dbReference>
<organism evidence="2 3">
    <name type="scientific">Micromonospora echinaurantiaca</name>
    <dbReference type="NCBI Taxonomy" id="47857"/>
    <lineage>
        <taxon>Bacteria</taxon>
        <taxon>Bacillati</taxon>
        <taxon>Actinomycetota</taxon>
        <taxon>Actinomycetes</taxon>
        <taxon>Micromonosporales</taxon>
        <taxon>Micromonosporaceae</taxon>
        <taxon>Micromonospora</taxon>
    </lineage>
</organism>
<feature type="domain" description="STAS" evidence="1">
    <location>
        <begin position="74"/>
        <end position="136"/>
    </location>
</feature>
<dbReference type="EMBL" id="LT607750">
    <property type="protein sequence ID" value="SCG53192.1"/>
    <property type="molecule type" value="Genomic_DNA"/>
</dbReference>
<dbReference type="PANTHER" id="PTHR33495">
    <property type="entry name" value="ANTI-SIGMA FACTOR ANTAGONIST TM_1081-RELATED-RELATED"/>
    <property type="match status" value="1"/>
</dbReference>
<keyword evidence="3" id="KW-1185">Reference proteome</keyword>
<dbReference type="PROSITE" id="PS50801">
    <property type="entry name" value="STAS"/>
    <property type="match status" value="1"/>
</dbReference>
<dbReference type="Proteomes" id="UP000198217">
    <property type="component" value="Chromosome I"/>
</dbReference>
<dbReference type="SUPFAM" id="SSF52091">
    <property type="entry name" value="SpoIIaa-like"/>
    <property type="match status" value="1"/>
</dbReference>
<evidence type="ECO:0000313" key="2">
    <source>
        <dbReference type="EMBL" id="SCG53192.1"/>
    </source>
</evidence>
<dbReference type="AlphaFoldDB" id="A0A1C5I496"/>
<dbReference type="InterPro" id="IPR036513">
    <property type="entry name" value="STAS_dom_sf"/>
</dbReference>
<reference evidence="2 3" key="1">
    <citation type="submission" date="2016-06" db="EMBL/GenBank/DDBJ databases">
        <authorList>
            <person name="Kjaerup R.B."/>
            <person name="Dalgaard T.S."/>
            <person name="Juul-Madsen H.R."/>
        </authorList>
    </citation>
    <scope>NUCLEOTIDE SEQUENCE [LARGE SCALE GENOMIC DNA]</scope>
    <source>
        <strain evidence="2 3">DSM 43904</strain>
    </source>
</reference>
<accession>A0A1C5I496</accession>
<evidence type="ECO:0000259" key="1">
    <source>
        <dbReference type="PROSITE" id="PS50801"/>
    </source>
</evidence>
<dbReference type="PANTHER" id="PTHR33495:SF2">
    <property type="entry name" value="ANTI-SIGMA FACTOR ANTAGONIST TM_1081-RELATED"/>
    <property type="match status" value="1"/>
</dbReference>
<name>A0A1C5I496_9ACTN</name>
<evidence type="ECO:0000313" key="3">
    <source>
        <dbReference type="Proteomes" id="UP000198217"/>
    </source>
</evidence>